<keyword evidence="4" id="KW-1185">Reference proteome</keyword>
<dbReference type="Proteomes" id="UP000198327">
    <property type="component" value="Unassembled WGS sequence"/>
</dbReference>
<gene>
    <name evidence="3" type="ORF">SAMN05421642_10639</name>
</gene>
<dbReference type="Pfam" id="PF10400">
    <property type="entry name" value="Vir_act_alpha_C"/>
    <property type="match status" value="1"/>
</dbReference>
<dbReference type="Gene3D" id="6.10.140.190">
    <property type="match status" value="1"/>
</dbReference>
<organism evidence="3 4">
    <name type="scientific">Rhodococcoides kyotonense</name>
    <dbReference type="NCBI Taxonomy" id="398843"/>
    <lineage>
        <taxon>Bacteria</taxon>
        <taxon>Bacillati</taxon>
        <taxon>Actinomycetota</taxon>
        <taxon>Actinomycetes</taxon>
        <taxon>Mycobacteriales</taxon>
        <taxon>Nocardiaceae</taxon>
        <taxon>Rhodococcoides</taxon>
    </lineage>
</organism>
<evidence type="ECO:0000259" key="2">
    <source>
        <dbReference type="Pfam" id="PF10400"/>
    </source>
</evidence>
<dbReference type="InterPro" id="IPR018309">
    <property type="entry name" value="Tscrpt_reg_PadR_C"/>
</dbReference>
<dbReference type="InterPro" id="IPR036388">
    <property type="entry name" value="WH-like_DNA-bd_sf"/>
</dbReference>
<dbReference type="GO" id="GO:0003677">
    <property type="term" value="F:DNA binding"/>
    <property type="evidence" value="ECO:0007669"/>
    <property type="project" value="UniProtKB-KW"/>
</dbReference>
<proteinExistence type="predicted"/>
<sequence length="197" mass="21844">MSLRSSIDLPLWNVKVCDDGAVTDSPLNATAASLLGFLHDGAMTGWDLHATAEACIGGFWTVTRSQVYRELSALSARGFVEEGDVGARAQKPFTITDAGRAAFTEWIDRDPGEANIRHPLLLTIAFGKHLEPARRAEILHEHRRRHEQVLEGYLAQQQAHADQRTVFDSATLDFGIRYEKATLDWFDALPDELTSGQ</sequence>
<reference evidence="4" key="1">
    <citation type="submission" date="2017-06" db="EMBL/GenBank/DDBJ databases">
        <authorList>
            <person name="Varghese N."/>
            <person name="Submissions S."/>
        </authorList>
    </citation>
    <scope>NUCLEOTIDE SEQUENCE [LARGE SCALE GENOMIC DNA]</scope>
    <source>
        <strain evidence="4">JCM 23211</strain>
    </source>
</reference>
<evidence type="ECO:0000259" key="1">
    <source>
        <dbReference type="Pfam" id="PF03551"/>
    </source>
</evidence>
<dbReference type="Pfam" id="PF03551">
    <property type="entry name" value="PadR"/>
    <property type="match status" value="1"/>
</dbReference>
<feature type="domain" description="Transcription regulator PadR C-terminal" evidence="2">
    <location>
        <begin position="116"/>
        <end position="189"/>
    </location>
</feature>
<dbReference type="SUPFAM" id="SSF46785">
    <property type="entry name" value="Winged helix' DNA-binding domain"/>
    <property type="match status" value="1"/>
</dbReference>
<accession>A0A239HU17</accession>
<feature type="domain" description="Transcription regulator PadR N-terminal" evidence="1">
    <location>
        <begin position="34"/>
        <end position="104"/>
    </location>
</feature>
<dbReference type="Gene3D" id="1.10.10.10">
    <property type="entry name" value="Winged helix-like DNA-binding domain superfamily/Winged helix DNA-binding domain"/>
    <property type="match status" value="1"/>
</dbReference>
<dbReference type="InterPro" id="IPR005149">
    <property type="entry name" value="Tscrpt_reg_PadR_N"/>
</dbReference>
<evidence type="ECO:0000313" key="3">
    <source>
        <dbReference type="EMBL" id="SNS84732.1"/>
    </source>
</evidence>
<dbReference type="PANTHER" id="PTHR43252:SF4">
    <property type="entry name" value="TRANSCRIPTIONAL REGULATORY PROTEIN"/>
    <property type="match status" value="1"/>
</dbReference>
<protein>
    <submittedName>
        <fullName evidence="3">DNA-binding transcriptional regulator, PadR family</fullName>
    </submittedName>
</protein>
<dbReference type="PANTHER" id="PTHR43252">
    <property type="entry name" value="TRANSCRIPTIONAL REGULATOR YQJI"/>
    <property type="match status" value="1"/>
</dbReference>
<dbReference type="AlphaFoldDB" id="A0A239HU17"/>
<dbReference type="EMBL" id="FZOW01000006">
    <property type="protein sequence ID" value="SNS84732.1"/>
    <property type="molecule type" value="Genomic_DNA"/>
</dbReference>
<dbReference type="OrthoDB" id="3186544at2"/>
<name>A0A239HU17_9NOCA</name>
<evidence type="ECO:0000313" key="4">
    <source>
        <dbReference type="Proteomes" id="UP000198327"/>
    </source>
</evidence>
<keyword evidence="3" id="KW-0238">DNA-binding</keyword>
<dbReference type="InterPro" id="IPR036390">
    <property type="entry name" value="WH_DNA-bd_sf"/>
</dbReference>